<sequence>MRPDPESATSDTTGAVAAISTPLQDIRALSQRLVTHFADNVAPCGTLPGDALRGDVTTVTRTCLELTAAVLEERDVSGKIERLQRAGEDWAREGIPIGTIHRAVHDGFALGLELILDVATPEDYERLAVTARRLLEVQAVVNSAFAVAYVREHRAVVAEHHTAVHTVVSALLAGHPASTMARAGGVEIDESYYVLPVSIPPHPGESDASTDTEVVARRKLRRVQSALADYCGGHALSLLGANGGTILLPAGAMTAEALDGLITTLSSAAQVSITATVIHAETERIPEAADRAHELLDMVHRLQCAPGLYRFDDLAMEYQLTRPGPGREYLGALLDPLDEYPELLETLRRHIGNDLSRQRTARLLGVHTNTVDYRLKRIGQLTGFDPSQSSGLWYLRSALVARSYRGAERARIGRPDTIFAKRAANARYSDSALPDRATDHTVSTPAAPSGRTAKRSSSQSTMAGTPMNCKGR</sequence>
<dbReference type="Pfam" id="PF14361">
    <property type="entry name" value="RsbRD_N"/>
    <property type="match status" value="1"/>
</dbReference>
<evidence type="ECO:0000256" key="1">
    <source>
        <dbReference type="SAM" id="MobiDB-lite"/>
    </source>
</evidence>
<evidence type="ECO:0000313" key="4">
    <source>
        <dbReference type="EMBL" id="QLY34500.1"/>
    </source>
</evidence>
<dbReference type="KEGG" id="nhu:H0264_18925"/>
<gene>
    <name evidence="4" type="ORF">H0264_18925</name>
</gene>
<dbReference type="Pfam" id="PF13556">
    <property type="entry name" value="HTH_30"/>
    <property type="match status" value="1"/>
</dbReference>
<dbReference type="InterPro" id="IPR025736">
    <property type="entry name" value="PucR_C-HTH_dom"/>
</dbReference>
<dbReference type="Proteomes" id="UP000515512">
    <property type="component" value="Chromosome"/>
</dbReference>
<proteinExistence type="predicted"/>
<keyword evidence="5" id="KW-1185">Reference proteome</keyword>
<dbReference type="PANTHER" id="PTHR33744:SF7">
    <property type="entry name" value="PUCR FAMILY TRANSCRIPTIONAL REGULATOR"/>
    <property type="match status" value="1"/>
</dbReference>
<feature type="region of interest" description="Disordered" evidence="1">
    <location>
        <begin position="430"/>
        <end position="472"/>
    </location>
</feature>
<evidence type="ECO:0000259" key="3">
    <source>
        <dbReference type="Pfam" id="PF14361"/>
    </source>
</evidence>
<dbReference type="PANTHER" id="PTHR33744">
    <property type="entry name" value="CARBOHYDRATE DIACID REGULATOR"/>
    <property type="match status" value="1"/>
</dbReference>
<dbReference type="EMBL" id="CP059399">
    <property type="protein sequence ID" value="QLY34500.1"/>
    <property type="molecule type" value="Genomic_DNA"/>
</dbReference>
<dbReference type="Gene3D" id="1.10.10.2840">
    <property type="entry name" value="PucR C-terminal helix-turn-helix domain"/>
    <property type="match status" value="1"/>
</dbReference>
<dbReference type="InterPro" id="IPR025751">
    <property type="entry name" value="RsbRD_N_dom"/>
</dbReference>
<dbReference type="InterPro" id="IPR042070">
    <property type="entry name" value="PucR_C-HTH_sf"/>
</dbReference>
<accession>A0A7D6ZPD8</accession>
<name>A0A7D6ZPD8_9NOCA</name>
<evidence type="ECO:0000259" key="2">
    <source>
        <dbReference type="Pfam" id="PF13556"/>
    </source>
</evidence>
<evidence type="ECO:0000313" key="5">
    <source>
        <dbReference type="Proteomes" id="UP000515512"/>
    </source>
</evidence>
<dbReference type="AlphaFoldDB" id="A0A7D6ZPD8"/>
<organism evidence="4 5">
    <name type="scientific">Nocardia huaxiensis</name>
    <dbReference type="NCBI Taxonomy" id="2755382"/>
    <lineage>
        <taxon>Bacteria</taxon>
        <taxon>Bacillati</taxon>
        <taxon>Actinomycetota</taxon>
        <taxon>Actinomycetes</taxon>
        <taxon>Mycobacteriales</taxon>
        <taxon>Nocardiaceae</taxon>
        <taxon>Nocardia</taxon>
    </lineage>
</organism>
<feature type="domain" description="RsbT co-antagonist protein RsbRD N-terminal" evidence="3">
    <location>
        <begin position="28"/>
        <end position="163"/>
    </location>
</feature>
<feature type="domain" description="PucR C-terminal helix-turn-helix" evidence="2">
    <location>
        <begin position="343"/>
        <end position="400"/>
    </location>
</feature>
<protein>
    <submittedName>
        <fullName evidence="4">Helix-turn-helix domain-containing protein</fullName>
    </submittedName>
</protein>
<reference evidence="4 5" key="1">
    <citation type="submission" date="2020-07" db="EMBL/GenBank/DDBJ databases">
        <authorList>
            <person name="Zhuang K."/>
            <person name="Ran Y."/>
        </authorList>
    </citation>
    <scope>NUCLEOTIDE SEQUENCE [LARGE SCALE GENOMIC DNA]</scope>
    <source>
        <strain evidence="4 5">WCH-YHL-001</strain>
    </source>
</reference>
<dbReference type="InterPro" id="IPR051448">
    <property type="entry name" value="CdaR-like_regulators"/>
</dbReference>